<feature type="repeat" description="WD" evidence="3">
    <location>
        <begin position="1198"/>
        <end position="1239"/>
    </location>
</feature>
<feature type="repeat" description="WD" evidence="3">
    <location>
        <begin position="847"/>
        <end position="888"/>
    </location>
</feature>
<feature type="repeat" description="WD" evidence="3">
    <location>
        <begin position="1114"/>
        <end position="1155"/>
    </location>
</feature>
<evidence type="ECO:0000256" key="2">
    <source>
        <dbReference type="ARBA" id="ARBA00022737"/>
    </source>
</evidence>
<dbReference type="InterPro" id="IPR015943">
    <property type="entry name" value="WD40/YVTN_repeat-like_dom_sf"/>
</dbReference>
<feature type="repeat" description="WD" evidence="3">
    <location>
        <begin position="1240"/>
        <end position="1281"/>
    </location>
</feature>
<dbReference type="GO" id="GO:0003677">
    <property type="term" value="F:DNA binding"/>
    <property type="evidence" value="ECO:0007669"/>
    <property type="project" value="InterPro"/>
</dbReference>
<evidence type="ECO:0000256" key="4">
    <source>
        <dbReference type="SAM" id="MobiDB-lite"/>
    </source>
</evidence>
<dbReference type="OrthoDB" id="134501at2"/>
<dbReference type="Pfam" id="PF20703">
    <property type="entry name" value="nSTAND1"/>
    <property type="match status" value="1"/>
</dbReference>
<accession>A0A2G1XC84</accession>
<keyword evidence="2" id="KW-0677">Repeat</keyword>
<dbReference type="InterPro" id="IPR010982">
    <property type="entry name" value="Lambda_DNA-bd_dom_sf"/>
</dbReference>
<dbReference type="PROSITE" id="PS00678">
    <property type="entry name" value="WD_REPEATS_1"/>
    <property type="match status" value="5"/>
</dbReference>
<dbReference type="PANTHER" id="PTHR19848:SF8">
    <property type="entry name" value="F-BOX AND WD REPEAT DOMAIN CONTAINING 7"/>
    <property type="match status" value="1"/>
</dbReference>
<dbReference type="PROSITE" id="PS50082">
    <property type="entry name" value="WD_REPEATS_2"/>
    <property type="match status" value="13"/>
</dbReference>
<dbReference type="Pfam" id="PF00400">
    <property type="entry name" value="WD40"/>
    <property type="match status" value="13"/>
</dbReference>
<feature type="repeat" description="WD" evidence="3">
    <location>
        <begin position="805"/>
        <end position="846"/>
    </location>
</feature>
<evidence type="ECO:0000256" key="3">
    <source>
        <dbReference type="PROSITE-ProRule" id="PRU00221"/>
    </source>
</evidence>
<dbReference type="CDD" id="cd00200">
    <property type="entry name" value="WD40"/>
    <property type="match status" value="2"/>
</dbReference>
<dbReference type="SUPFAM" id="SSF52540">
    <property type="entry name" value="P-loop containing nucleoside triphosphate hydrolases"/>
    <property type="match status" value="1"/>
</dbReference>
<keyword evidence="1 3" id="KW-0853">WD repeat</keyword>
<dbReference type="EMBL" id="NHZO01000156">
    <property type="protein sequence ID" value="PHQ48828.1"/>
    <property type="molecule type" value="Genomic_DNA"/>
</dbReference>
<dbReference type="Gene3D" id="2.130.10.10">
    <property type="entry name" value="YVTN repeat-like/Quinoprotein amine dehydrogenase"/>
    <property type="match status" value="6"/>
</dbReference>
<dbReference type="PANTHER" id="PTHR19848">
    <property type="entry name" value="WD40 REPEAT PROTEIN"/>
    <property type="match status" value="1"/>
</dbReference>
<dbReference type="SMART" id="SM00530">
    <property type="entry name" value="HTH_XRE"/>
    <property type="match status" value="1"/>
</dbReference>
<feature type="repeat" description="WD" evidence="3">
    <location>
        <begin position="721"/>
        <end position="762"/>
    </location>
</feature>
<dbReference type="PROSITE" id="PS50294">
    <property type="entry name" value="WD_REPEATS_REGION"/>
    <property type="match status" value="12"/>
</dbReference>
<feature type="repeat" description="WD" evidence="3">
    <location>
        <begin position="1030"/>
        <end position="1065"/>
    </location>
</feature>
<gene>
    <name evidence="6" type="ORF">BLA24_27560</name>
</gene>
<organism evidence="6 7">
    <name type="scientific">Streptomyces cinnamoneus</name>
    <name type="common">Streptoverticillium cinnamoneum</name>
    <dbReference type="NCBI Taxonomy" id="53446"/>
    <lineage>
        <taxon>Bacteria</taxon>
        <taxon>Bacillati</taxon>
        <taxon>Actinomycetota</taxon>
        <taxon>Actinomycetes</taxon>
        <taxon>Kitasatosporales</taxon>
        <taxon>Streptomycetaceae</taxon>
        <taxon>Streptomyces</taxon>
        <taxon>Streptomyces cinnamoneus group</taxon>
    </lineage>
</organism>
<proteinExistence type="predicted"/>
<feature type="domain" description="HTH cro/C1-type" evidence="5">
    <location>
        <begin position="27"/>
        <end position="80"/>
    </location>
</feature>
<feature type="repeat" description="WD" evidence="3">
    <location>
        <begin position="763"/>
        <end position="804"/>
    </location>
</feature>
<dbReference type="InterPro" id="IPR027417">
    <property type="entry name" value="P-loop_NTPase"/>
</dbReference>
<dbReference type="PROSITE" id="PS50943">
    <property type="entry name" value="HTH_CROC1"/>
    <property type="match status" value="1"/>
</dbReference>
<feature type="region of interest" description="Disordered" evidence="4">
    <location>
        <begin position="88"/>
        <end position="107"/>
    </location>
</feature>
<comment type="caution">
    <text evidence="6">The sequence shown here is derived from an EMBL/GenBank/DDBJ whole genome shotgun (WGS) entry which is preliminary data.</text>
</comment>
<dbReference type="RefSeq" id="WP_099201774.1">
    <property type="nucleotide sequence ID" value="NZ_PKFQ01000001.1"/>
</dbReference>
<dbReference type="InterPro" id="IPR036322">
    <property type="entry name" value="WD40_repeat_dom_sf"/>
</dbReference>
<feature type="region of interest" description="Disordered" evidence="4">
    <location>
        <begin position="1"/>
        <end position="29"/>
    </location>
</feature>
<feature type="repeat" description="WD" evidence="3">
    <location>
        <begin position="679"/>
        <end position="720"/>
    </location>
</feature>
<dbReference type="SUPFAM" id="SSF50978">
    <property type="entry name" value="WD40 repeat-like"/>
    <property type="match status" value="2"/>
</dbReference>
<protein>
    <recommendedName>
        <fullName evidence="5">HTH cro/C1-type domain-containing protein</fullName>
    </recommendedName>
</protein>
<dbReference type="InterPro" id="IPR020472">
    <property type="entry name" value="WD40_PAC1"/>
</dbReference>
<dbReference type="SUPFAM" id="SSF47413">
    <property type="entry name" value="lambda repressor-like DNA-binding domains"/>
    <property type="match status" value="1"/>
</dbReference>
<evidence type="ECO:0000313" key="7">
    <source>
        <dbReference type="Proteomes" id="UP000222531"/>
    </source>
</evidence>
<dbReference type="PRINTS" id="PR00320">
    <property type="entry name" value="GPROTEINBRPT"/>
</dbReference>
<dbReference type="Proteomes" id="UP000222531">
    <property type="component" value="Unassembled WGS sequence"/>
</dbReference>
<dbReference type="InterPro" id="IPR019775">
    <property type="entry name" value="WD40_repeat_CS"/>
</dbReference>
<dbReference type="InterPro" id="IPR001387">
    <property type="entry name" value="Cro/C1-type_HTH"/>
</dbReference>
<keyword evidence="7" id="KW-1185">Reference proteome</keyword>
<evidence type="ECO:0000313" key="6">
    <source>
        <dbReference type="EMBL" id="PHQ48828.1"/>
    </source>
</evidence>
<dbReference type="InterPro" id="IPR001680">
    <property type="entry name" value="WD40_rpt"/>
</dbReference>
<dbReference type="Pfam" id="PF13560">
    <property type="entry name" value="HTH_31"/>
    <property type="match status" value="1"/>
</dbReference>
<dbReference type="InterPro" id="IPR049052">
    <property type="entry name" value="nSTAND1"/>
</dbReference>
<dbReference type="CDD" id="cd00093">
    <property type="entry name" value="HTH_XRE"/>
    <property type="match status" value="1"/>
</dbReference>
<evidence type="ECO:0000256" key="1">
    <source>
        <dbReference type="ARBA" id="ARBA00022574"/>
    </source>
</evidence>
<reference evidence="6 7" key="1">
    <citation type="journal article" date="2017" name="Biochemistry">
        <title>Identification of the Biosynthetic Pathway for the Antibiotic Bicyclomycin.</title>
        <authorList>
            <person name="Patteson J."/>
            <person name="Cai W."/>
            <person name="Johnson R.A."/>
            <person name="Santa Maria K."/>
            <person name="Li B."/>
        </authorList>
    </citation>
    <scope>NUCLEOTIDE SEQUENCE [LARGE SCALE GENOMIC DNA]</scope>
    <source>
        <strain evidence="6 7">ATCC 21532</strain>
    </source>
</reference>
<sequence length="1301" mass="138501">MEDRRRDVDGATVGAPPSGTDPAGEQLRRLRRERGVSLVKLARSAFYSKGYLSKVENGEKPLTLELARACDQALETGGALERIVLHPTAGGERPRRREDDEACPYQGLSPFEQEDARWYFGREETVAHLASRLAQHLHRPGPLVLTAPSGAGKSSLLRAGLITALRRGVLPVDGSRNWPVSLFTPGEQPVAALLEQLAATTGASRRALEKSLQRGPGELAAMVRAEVTERFARAPEPETEHTGPAETPAAAPRTAAVVVIVDQFEEVFTLCQDAAERSSFIETLTALTEPPAPEDDGLPTAVVVLGMRADFYDRCLAFPGLASSLQDGHVALGPLSDAALREVIVGPARAAGLTVGPGLVEVLCRDLGRAPTGEAAGNPSRTSVLPFLSHALLGTWQHREGTALTVAGYQRTGGICEAVAATAEQAYVSLPAELRPIARRVLLQLVRIGEDHEASRRAARSNLLEGGTTREAVEAVLGVFIQARMLTADTDHVGLAHEVLLHAWPRLRQWIDEDRADLHAHQLLAEAAALWDQSGRDPSMLYRGNRLSAARDRQGDPGPAIALPAVVRRFLEASAELEATEERRDRDRVKRLRLLVSGLATLLVLTLVAGTSAFVEKRSAEEQRRMAASRELSARADLLNRDAPEAATLSALSAYRQAHTGQARGSIISAYARYRANEFTGHDKPVNAVAYSPDGRTLATASDDHTVKLWNVTSKRLITTLRGHTRGVDALAFSPDGKVLASGGEDGSAKLWHLPTNTVIATLAGHRGAVLTVVFSRDGGTLVTAGHDRDVKLWDTVTHQLTATLSGHTQQVMGAAFSADGRTLATVCNDHTVKLWDTATRKETGTLTGHSDSVMAVAFSADDRILATASADRTTMLWETATNRPLAVLTGHTDQVMDLAFSPTDRRLATASYDGTVRLWDPATGESTTTLRIGQPVQALAFSPDGRHLATALLSSRGSLPPTAGGQAGRADGTRIWDVSSGQAVATFPNGTTPPTSAVVSPDGRTLAVGDTDGLVTLWNLADDQPIVTLTGHSAAVTQLAFAPDGRTLASGSADRTVRQWNLSTFAEDAVFTGHGQAVLGVAFSPDGQLLAAAGADHTTRLWDTRSRRLVDTIIGDTDSAATVAFSPDGRTLASGNYNGSVRLWDVPARRTTTVLRGQNATTWAVAFSHDGRLLATAGADGDIRLWDAATHRPVTTLTGHTGEVRALAFSPDGRTLASGGADRTVRLWDTTGRRTEATLTGHEGDVTSVAFAPDGHTLATTSADRTVRLWELDADAVATRICQISATHQWPAKGCPGAGR</sequence>
<feature type="repeat" description="WD" evidence="3">
    <location>
        <begin position="1072"/>
        <end position="1113"/>
    </location>
</feature>
<feature type="repeat" description="WD" evidence="3">
    <location>
        <begin position="889"/>
        <end position="930"/>
    </location>
</feature>
<dbReference type="SMART" id="SM00320">
    <property type="entry name" value="WD40"/>
    <property type="match status" value="14"/>
</dbReference>
<feature type="repeat" description="WD" evidence="3">
    <location>
        <begin position="1001"/>
        <end position="1029"/>
    </location>
</feature>
<dbReference type="Gene3D" id="1.10.260.40">
    <property type="entry name" value="lambda repressor-like DNA-binding domains"/>
    <property type="match status" value="1"/>
</dbReference>
<feature type="repeat" description="WD" evidence="3">
    <location>
        <begin position="1156"/>
        <end position="1197"/>
    </location>
</feature>
<name>A0A2G1XC84_STRCJ</name>
<evidence type="ECO:0000259" key="5">
    <source>
        <dbReference type="PROSITE" id="PS50943"/>
    </source>
</evidence>